<evidence type="ECO:0000313" key="1">
    <source>
        <dbReference type="EMBL" id="AFK20990.1"/>
    </source>
</evidence>
<dbReference type="HOGENOM" id="CLU_1850567_0_0_2"/>
<dbReference type="AlphaFoldDB" id="I3R9T0"/>
<dbReference type="KEGG" id="hme:HFX_5155"/>
<dbReference type="Proteomes" id="UP000006469">
    <property type="component" value="Plasmid pHM300"/>
</dbReference>
<name>I3R9T0_HALMT</name>
<reference evidence="1 2" key="1">
    <citation type="journal article" date="2012" name="J. Bacteriol.">
        <title>Complete genome sequence of the metabolically versatile halophilic archaeon Haloferax mediterranei, a poly(3-hydroxybutyrate-co-3-hydroxyvalerate) producer.</title>
        <authorList>
            <person name="Han J."/>
            <person name="Zhang F."/>
            <person name="Hou J."/>
            <person name="Liu X."/>
            <person name="Li M."/>
            <person name="Liu H."/>
            <person name="Cai L."/>
            <person name="Zhang B."/>
            <person name="Chen Y."/>
            <person name="Zhou J."/>
            <person name="Hu S."/>
            <person name="Xiang H."/>
        </authorList>
    </citation>
    <scope>NUCLEOTIDE SEQUENCE [LARGE SCALE GENOMIC DNA]</scope>
    <source>
        <strain evidence="2">ATCC 33500 / DSM 1411 / JCM 8866 / NBRC 14739 / NCIMB 2177 / R-4</strain>
        <plasmid evidence="2">pHM300</plasmid>
    </source>
</reference>
<organism evidence="1 2">
    <name type="scientific">Haloferax mediterranei (strain ATCC 33500 / DSM 1411 / JCM 8866 / NBRC 14739 / NCIMB 2177 / R-4)</name>
    <name type="common">Halobacterium mediterranei</name>
    <dbReference type="NCBI Taxonomy" id="523841"/>
    <lineage>
        <taxon>Archaea</taxon>
        <taxon>Methanobacteriati</taxon>
        <taxon>Methanobacteriota</taxon>
        <taxon>Stenosarchaea group</taxon>
        <taxon>Halobacteria</taxon>
        <taxon>Halobacteriales</taxon>
        <taxon>Haloferacaceae</taxon>
        <taxon>Haloferax</taxon>
    </lineage>
</organism>
<proteinExistence type="predicted"/>
<sequence length="138" mass="15581">MKSSLDIVYIISRLGQSLLKTIEVNRRHIRGIRQNKSENTEHTNGIALTRFAEELCEAEVRKYVFPVAVVKWEIVVDVAYLSTISATLGAITFVFGGDEEVGCYTGKLLEYRCVVGVNVLERFDGVDDVELVIREVRE</sequence>
<dbReference type="EMBL" id="CP001870">
    <property type="protein sequence ID" value="AFK20990.1"/>
    <property type="molecule type" value="Genomic_DNA"/>
</dbReference>
<accession>I3R9T0</accession>
<geneLocation type="plasmid" evidence="1 2">
    <name>pHM300</name>
</geneLocation>
<evidence type="ECO:0000313" key="2">
    <source>
        <dbReference type="Proteomes" id="UP000006469"/>
    </source>
</evidence>
<gene>
    <name evidence="1" type="ordered locus">HFX_5155</name>
</gene>
<protein>
    <submittedName>
        <fullName evidence="1">Uncharacterized protein</fullName>
    </submittedName>
</protein>
<keyword evidence="1" id="KW-0614">Plasmid</keyword>